<dbReference type="RefSeq" id="WP_378268469.1">
    <property type="nucleotide sequence ID" value="NZ_JBHUKR010000018.1"/>
</dbReference>
<accession>A0ABW5G0G4</accession>
<organism evidence="2 3">
    <name type="scientific">Amycolatopsis pigmentata</name>
    <dbReference type="NCBI Taxonomy" id="450801"/>
    <lineage>
        <taxon>Bacteria</taxon>
        <taxon>Bacillati</taxon>
        <taxon>Actinomycetota</taxon>
        <taxon>Actinomycetes</taxon>
        <taxon>Pseudonocardiales</taxon>
        <taxon>Pseudonocardiaceae</taxon>
        <taxon>Amycolatopsis</taxon>
    </lineage>
</organism>
<gene>
    <name evidence="2" type="ORF">ACFSXZ_29260</name>
</gene>
<dbReference type="GO" id="GO:0032259">
    <property type="term" value="P:methylation"/>
    <property type="evidence" value="ECO:0007669"/>
    <property type="project" value="UniProtKB-KW"/>
</dbReference>
<proteinExistence type="predicted"/>
<keyword evidence="3" id="KW-1185">Reference proteome</keyword>
<protein>
    <submittedName>
        <fullName evidence="2">Class I SAM-dependent methyltransferase</fullName>
    </submittedName>
</protein>
<dbReference type="EMBL" id="JBHUKR010000018">
    <property type="protein sequence ID" value="MFD2420425.1"/>
    <property type="molecule type" value="Genomic_DNA"/>
</dbReference>
<dbReference type="Pfam" id="PF08242">
    <property type="entry name" value="Methyltransf_12"/>
    <property type="match status" value="1"/>
</dbReference>
<keyword evidence="2" id="KW-0808">Transferase</keyword>
<reference evidence="3" key="1">
    <citation type="journal article" date="2019" name="Int. J. Syst. Evol. Microbiol.">
        <title>The Global Catalogue of Microorganisms (GCM) 10K type strain sequencing project: providing services to taxonomists for standard genome sequencing and annotation.</title>
        <authorList>
            <consortium name="The Broad Institute Genomics Platform"/>
            <consortium name="The Broad Institute Genome Sequencing Center for Infectious Disease"/>
            <person name="Wu L."/>
            <person name="Ma J."/>
        </authorList>
    </citation>
    <scope>NUCLEOTIDE SEQUENCE [LARGE SCALE GENOMIC DNA]</scope>
    <source>
        <strain evidence="3">CGMCC 4.7645</strain>
    </source>
</reference>
<sequence length="274" mass="29069">MRKVDELHAVTLAGIAERLTSGLPKNAVVVDVGSGTGGMSAAFASALDRRGGGKLLLVDAVPELLAVAAEAAGRQAGSSSVSIDTVRADIAEAKLHEMVPSAQLVWAAGMVHHLPDQQSGVESLVRALSGGGVLALAEGGLENHCLPWDLGVGEPGFERRLLAARDIWFREMRAAMPGVVRMPYGWNVALSRAGLVDVGSFSVPFDHPAPPTQAVRAYVLNRIQHLVETVGDRLTAEDVGVAERLLDPNDSEYIGQREDLYLLGTYTVHFGRLP</sequence>
<dbReference type="CDD" id="cd02440">
    <property type="entry name" value="AdoMet_MTases"/>
    <property type="match status" value="1"/>
</dbReference>
<dbReference type="InterPro" id="IPR029063">
    <property type="entry name" value="SAM-dependent_MTases_sf"/>
</dbReference>
<evidence type="ECO:0000313" key="2">
    <source>
        <dbReference type="EMBL" id="MFD2420425.1"/>
    </source>
</evidence>
<feature type="domain" description="Methyltransferase type 12" evidence="1">
    <location>
        <begin position="30"/>
        <end position="134"/>
    </location>
</feature>
<comment type="caution">
    <text evidence="2">The sequence shown here is derived from an EMBL/GenBank/DDBJ whole genome shotgun (WGS) entry which is preliminary data.</text>
</comment>
<dbReference type="Gene3D" id="3.40.50.150">
    <property type="entry name" value="Vaccinia Virus protein VP39"/>
    <property type="match status" value="1"/>
</dbReference>
<keyword evidence="2" id="KW-0489">Methyltransferase</keyword>
<dbReference type="InterPro" id="IPR013217">
    <property type="entry name" value="Methyltransf_12"/>
</dbReference>
<name>A0ABW5G0G4_9PSEU</name>
<evidence type="ECO:0000313" key="3">
    <source>
        <dbReference type="Proteomes" id="UP001597417"/>
    </source>
</evidence>
<dbReference type="SUPFAM" id="SSF53335">
    <property type="entry name" value="S-adenosyl-L-methionine-dependent methyltransferases"/>
    <property type="match status" value="1"/>
</dbReference>
<dbReference type="Proteomes" id="UP001597417">
    <property type="component" value="Unassembled WGS sequence"/>
</dbReference>
<evidence type="ECO:0000259" key="1">
    <source>
        <dbReference type="Pfam" id="PF08242"/>
    </source>
</evidence>
<dbReference type="GO" id="GO:0008168">
    <property type="term" value="F:methyltransferase activity"/>
    <property type="evidence" value="ECO:0007669"/>
    <property type="project" value="UniProtKB-KW"/>
</dbReference>